<accession>A0A8H7J232</accession>
<evidence type="ECO:0000313" key="3">
    <source>
        <dbReference type="Proteomes" id="UP000651452"/>
    </source>
</evidence>
<protein>
    <submittedName>
        <fullName evidence="2">Uncharacterized protein</fullName>
    </submittedName>
</protein>
<reference evidence="2" key="2">
    <citation type="submission" date="2020-09" db="EMBL/GenBank/DDBJ databases">
        <title>Reference genome assembly for Australian Ascochyta lentis isolate Al4.</title>
        <authorList>
            <person name="Lee R.C."/>
            <person name="Farfan-Caceres L.M."/>
            <person name="Debler J.W."/>
            <person name="Williams A.H."/>
            <person name="Henares B.M."/>
        </authorList>
    </citation>
    <scope>NUCLEOTIDE SEQUENCE</scope>
    <source>
        <strain evidence="2">Al4</strain>
    </source>
</reference>
<dbReference type="AlphaFoldDB" id="A0A8H7J232"/>
<sequence length="644" mass="67287">MGVPVAPLRPAEGVAVVEEPTVRVIPGTEKELKALLHVVLVSLEDVVLLELFNAEVDVLKGGTLMKAPVELDSDAEDIASLLLELVEALNTGIMEAVVIRELTIAVAVGTVCVEELHVAVGPGEEPDVSEASRLELESTAGTAKLLVAKEDVELVKLHRVLVTEDDVPLETSTVELVGVKLADEDNSDDREEEEDKTLVVKDPDAVDIPLESAGDSVETTLDVDSSTEEEKLPETGTTRDVWPEVTPGNAVVGTLRLLLVTSPGSETVNSSLDAVVLKLRAVDRLPLALADGSNETGKEVAPPMIVVMVLVTVVICPPDKVDVRVTGAVVIKSMGVDVTSNVLVETSVIVVVRPSGTILVTVMNTSEVGDIIMLDGSKNDRTLEEAVGAMTNVVRPSAKLLVMRAELVGGDNENELDATSGGAALTRVEDVLADVVICPPGKMLEVTRVGLGIADGSYVGDTPGLKGEVATDVLTTGLGRPTELDGRLDPSVGGEDAATPGVVEIVLVESPEFKLMDVVEMIRDGYGPDNCPVGVTGLSEDIAGDIDDCGRVRVDGVDEGNKVKVDSITVSPEVIVVVRVVPAPGSGDAENPGLELLGGIETLVPDGDSIEGLGVRLGVGVFMTLERLGGMTLFNHSVVPLITE</sequence>
<feature type="region of interest" description="Disordered" evidence="1">
    <location>
        <begin position="202"/>
        <end position="244"/>
    </location>
</feature>
<reference evidence="2" key="1">
    <citation type="submission" date="2018-12" db="EMBL/GenBank/DDBJ databases">
        <authorList>
            <person name="Syme R.A."/>
            <person name="Farfan-Caceres L."/>
            <person name="Lichtenzveig J."/>
        </authorList>
    </citation>
    <scope>NUCLEOTIDE SEQUENCE</scope>
    <source>
        <strain evidence="2">Al4</strain>
    </source>
</reference>
<comment type="caution">
    <text evidence="2">The sequence shown here is derived from an EMBL/GenBank/DDBJ whole genome shotgun (WGS) entry which is preliminary data.</text>
</comment>
<dbReference type="Proteomes" id="UP000651452">
    <property type="component" value="Unassembled WGS sequence"/>
</dbReference>
<organism evidence="2 3">
    <name type="scientific">Ascochyta lentis</name>
    <dbReference type="NCBI Taxonomy" id="205686"/>
    <lineage>
        <taxon>Eukaryota</taxon>
        <taxon>Fungi</taxon>
        <taxon>Dikarya</taxon>
        <taxon>Ascomycota</taxon>
        <taxon>Pezizomycotina</taxon>
        <taxon>Dothideomycetes</taxon>
        <taxon>Pleosporomycetidae</taxon>
        <taxon>Pleosporales</taxon>
        <taxon>Pleosporineae</taxon>
        <taxon>Didymellaceae</taxon>
        <taxon>Ascochyta</taxon>
    </lineage>
</organism>
<dbReference type="EMBL" id="RZGK01000009">
    <property type="protein sequence ID" value="KAF9696484.1"/>
    <property type="molecule type" value="Genomic_DNA"/>
</dbReference>
<evidence type="ECO:0000313" key="2">
    <source>
        <dbReference type="EMBL" id="KAF9696484.1"/>
    </source>
</evidence>
<gene>
    <name evidence="2" type="ORF">EKO04_005725</name>
</gene>
<keyword evidence="3" id="KW-1185">Reference proteome</keyword>
<proteinExistence type="predicted"/>
<evidence type="ECO:0000256" key="1">
    <source>
        <dbReference type="SAM" id="MobiDB-lite"/>
    </source>
</evidence>
<name>A0A8H7J232_9PLEO</name>